<evidence type="ECO:0000313" key="2">
    <source>
        <dbReference type="Proteomes" id="UP001151760"/>
    </source>
</evidence>
<dbReference type="Proteomes" id="UP001151760">
    <property type="component" value="Unassembled WGS sequence"/>
</dbReference>
<name>A0ABQ5DTN0_9ASTR</name>
<reference evidence="1" key="1">
    <citation type="journal article" date="2022" name="Int. J. Mol. Sci.">
        <title>Draft Genome of Tanacetum Coccineum: Genomic Comparison of Closely Related Tanacetum-Family Plants.</title>
        <authorList>
            <person name="Yamashiro T."/>
            <person name="Shiraishi A."/>
            <person name="Nakayama K."/>
            <person name="Satake H."/>
        </authorList>
    </citation>
    <scope>NUCLEOTIDE SEQUENCE</scope>
</reference>
<accession>A0ABQ5DTN0</accession>
<evidence type="ECO:0000313" key="1">
    <source>
        <dbReference type="EMBL" id="GJT42307.1"/>
    </source>
</evidence>
<organism evidence="1 2">
    <name type="scientific">Tanacetum coccineum</name>
    <dbReference type="NCBI Taxonomy" id="301880"/>
    <lineage>
        <taxon>Eukaryota</taxon>
        <taxon>Viridiplantae</taxon>
        <taxon>Streptophyta</taxon>
        <taxon>Embryophyta</taxon>
        <taxon>Tracheophyta</taxon>
        <taxon>Spermatophyta</taxon>
        <taxon>Magnoliopsida</taxon>
        <taxon>eudicotyledons</taxon>
        <taxon>Gunneridae</taxon>
        <taxon>Pentapetalae</taxon>
        <taxon>asterids</taxon>
        <taxon>campanulids</taxon>
        <taxon>Asterales</taxon>
        <taxon>Asteraceae</taxon>
        <taxon>Asteroideae</taxon>
        <taxon>Anthemideae</taxon>
        <taxon>Anthemidinae</taxon>
        <taxon>Tanacetum</taxon>
    </lineage>
</organism>
<proteinExistence type="predicted"/>
<gene>
    <name evidence="1" type="ORF">Tco_0951022</name>
</gene>
<sequence length="272" mass="29691">MSSLHLWNVPGALQRNKACVRSKLQAMLACGNLQTFMRAAFSLEPLKSFSNDGTGNFYYIQQDMRGGDVQPRFLQDESTTSMECGVGEVKVSTIGIKSKEVEFPFANTSEFLKLLRYSSHAISYNVDLVTDFNGIVEKFFVSPTLKDTDLSSCLKGEHLRSSARSGDSNKFINFKAKSMNNGSSFGLSEVGVFGTSRLEVSTVVLWSPRFNFTPEVTQLCSTAFTGAGAGTRDVCLSRSRALTISFNSATSGDTPEVEALVLTLATMALLRE</sequence>
<dbReference type="EMBL" id="BQNB010015635">
    <property type="protein sequence ID" value="GJT42307.1"/>
    <property type="molecule type" value="Genomic_DNA"/>
</dbReference>
<protein>
    <submittedName>
        <fullName evidence="1">Uncharacterized protein</fullName>
    </submittedName>
</protein>
<keyword evidence="2" id="KW-1185">Reference proteome</keyword>
<comment type="caution">
    <text evidence="1">The sequence shown here is derived from an EMBL/GenBank/DDBJ whole genome shotgun (WGS) entry which is preliminary data.</text>
</comment>
<reference evidence="1" key="2">
    <citation type="submission" date="2022-01" db="EMBL/GenBank/DDBJ databases">
        <authorList>
            <person name="Yamashiro T."/>
            <person name="Shiraishi A."/>
            <person name="Satake H."/>
            <person name="Nakayama K."/>
        </authorList>
    </citation>
    <scope>NUCLEOTIDE SEQUENCE</scope>
</reference>